<reference evidence="1" key="5">
    <citation type="journal article" date="2021" name="G3 (Bethesda)">
        <title>Aegilops tauschii genome assembly Aet v5.0 features greater sequence contiguity and improved annotation.</title>
        <authorList>
            <person name="Wang L."/>
            <person name="Zhu T."/>
            <person name="Rodriguez J.C."/>
            <person name="Deal K.R."/>
            <person name="Dubcovsky J."/>
            <person name="McGuire P.E."/>
            <person name="Lux T."/>
            <person name="Spannagl M."/>
            <person name="Mayer K.F.X."/>
            <person name="Baldrich P."/>
            <person name="Meyers B.C."/>
            <person name="Huo N."/>
            <person name="Gu Y.Q."/>
            <person name="Zhou H."/>
            <person name="Devos K.M."/>
            <person name="Bennetzen J.L."/>
            <person name="Unver T."/>
            <person name="Budak H."/>
            <person name="Gulick P.J."/>
            <person name="Galiba G."/>
            <person name="Kalapos B."/>
            <person name="Nelson D.R."/>
            <person name="Li P."/>
            <person name="You F.M."/>
            <person name="Luo M.C."/>
            <person name="Dvorak J."/>
        </authorList>
    </citation>
    <scope>NUCLEOTIDE SEQUENCE [LARGE SCALE GENOMIC DNA]</scope>
    <source>
        <strain evidence="1">cv. AL8/78</strain>
    </source>
</reference>
<reference evidence="2" key="1">
    <citation type="journal article" date="2014" name="Science">
        <title>Ancient hybridizations among the ancestral genomes of bread wheat.</title>
        <authorList>
            <consortium name="International Wheat Genome Sequencing Consortium,"/>
            <person name="Marcussen T."/>
            <person name="Sandve S.R."/>
            <person name="Heier L."/>
            <person name="Spannagl M."/>
            <person name="Pfeifer M."/>
            <person name="Jakobsen K.S."/>
            <person name="Wulff B.B."/>
            <person name="Steuernagel B."/>
            <person name="Mayer K.F."/>
            <person name="Olsen O.A."/>
        </authorList>
    </citation>
    <scope>NUCLEOTIDE SEQUENCE [LARGE SCALE GENOMIC DNA]</scope>
    <source>
        <strain evidence="2">cv. AL8/78</strain>
    </source>
</reference>
<name>A0A453M5Y1_AEGTS</name>
<dbReference type="Proteomes" id="UP000015105">
    <property type="component" value="Chromosome 5D"/>
</dbReference>
<evidence type="ECO:0000313" key="2">
    <source>
        <dbReference type="Proteomes" id="UP000015105"/>
    </source>
</evidence>
<reference evidence="2" key="2">
    <citation type="journal article" date="2017" name="Nat. Plants">
        <title>The Aegilops tauschii genome reveals multiple impacts of transposons.</title>
        <authorList>
            <person name="Zhao G."/>
            <person name="Zou C."/>
            <person name="Li K."/>
            <person name="Wang K."/>
            <person name="Li T."/>
            <person name="Gao L."/>
            <person name="Zhang X."/>
            <person name="Wang H."/>
            <person name="Yang Z."/>
            <person name="Liu X."/>
            <person name="Jiang W."/>
            <person name="Mao L."/>
            <person name="Kong X."/>
            <person name="Jiao Y."/>
            <person name="Jia J."/>
        </authorList>
    </citation>
    <scope>NUCLEOTIDE SEQUENCE [LARGE SCALE GENOMIC DNA]</scope>
    <source>
        <strain evidence="2">cv. AL8/78</strain>
    </source>
</reference>
<proteinExistence type="predicted"/>
<dbReference type="Gramene" id="AET5Gv21057500.1">
    <property type="protein sequence ID" value="AET5Gv21057500.1"/>
    <property type="gene ID" value="AET5Gv21057500"/>
</dbReference>
<evidence type="ECO:0000313" key="1">
    <source>
        <dbReference type="EnsemblPlants" id="AET5Gv21057500.1"/>
    </source>
</evidence>
<dbReference type="EnsemblPlants" id="AET5Gv21057500.1">
    <property type="protein sequence ID" value="AET5Gv21057500.1"/>
    <property type="gene ID" value="AET5Gv21057500"/>
</dbReference>
<reference evidence="1" key="4">
    <citation type="submission" date="2019-03" db="UniProtKB">
        <authorList>
            <consortium name="EnsemblPlants"/>
        </authorList>
    </citation>
    <scope>IDENTIFICATION</scope>
</reference>
<dbReference type="AlphaFoldDB" id="A0A453M5Y1"/>
<protein>
    <submittedName>
        <fullName evidence="1">Uncharacterized protein</fullName>
    </submittedName>
</protein>
<keyword evidence="2" id="KW-1185">Reference proteome</keyword>
<sequence length="72" mass="7612">VVVCQTTSGPPCTGMSKAGTILYSRGLPTIRGILAVNHALAQRSECINQTEVLASLLVKDAAVRAYRTDPVQ</sequence>
<reference evidence="1" key="3">
    <citation type="journal article" date="2017" name="Nature">
        <title>Genome sequence of the progenitor of the wheat D genome Aegilops tauschii.</title>
        <authorList>
            <person name="Luo M.C."/>
            <person name="Gu Y.Q."/>
            <person name="Puiu D."/>
            <person name="Wang H."/>
            <person name="Twardziok S.O."/>
            <person name="Deal K.R."/>
            <person name="Huo N."/>
            <person name="Zhu T."/>
            <person name="Wang L."/>
            <person name="Wang Y."/>
            <person name="McGuire P.E."/>
            <person name="Liu S."/>
            <person name="Long H."/>
            <person name="Ramasamy R.K."/>
            <person name="Rodriguez J.C."/>
            <person name="Van S.L."/>
            <person name="Yuan L."/>
            <person name="Wang Z."/>
            <person name="Xia Z."/>
            <person name="Xiao L."/>
            <person name="Anderson O.D."/>
            <person name="Ouyang S."/>
            <person name="Liang Y."/>
            <person name="Zimin A.V."/>
            <person name="Pertea G."/>
            <person name="Qi P."/>
            <person name="Bennetzen J.L."/>
            <person name="Dai X."/>
            <person name="Dawson M.W."/>
            <person name="Muller H.G."/>
            <person name="Kugler K."/>
            <person name="Rivarola-Duarte L."/>
            <person name="Spannagl M."/>
            <person name="Mayer K.F.X."/>
            <person name="Lu F.H."/>
            <person name="Bevan M.W."/>
            <person name="Leroy P."/>
            <person name="Li P."/>
            <person name="You F.M."/>
            <person name="Sun Q."/>
            <person name="Liu Z."/>
            <person name="Lyons E."/>
            <person name="Wicker T."/>
            <person name="Salzberg S.L."/>
            <person name="Devos K.M."/>
            <person name="Dvorak J."/>
        </authorList>
    </citation>
    <scope>NUCLEOTIDE SEQUENCE [LARGE SCALE GENOMIC DNA]</scope>
    <source>
        <strain evidence="1">cv. AL8/78</strain>
    </source>
</reference>
<organism evidence="1 2">
    <name type="scientific">Aegilops tauschii subsp. strangulata</name>
    <name type="common">Goatgrass</name>
    <dbReference type="NCBI Taxonomy" id="200361"/>
    <lineage>
        <taxon>Eukaryota</taxon>
        <taxon>Viridiplantae</taxon>
        <taxon>Streptophyta</taxon>
        <taxon>Embryophyta</taxon>
        <taxon>Tracheophyta</taxon>
        <taxon>Spermatophyta</taxon>
        <taxon>Magnoliopsida</taxon>
        <taxon>Liliopsida</taxon>
        <taxon>Poales</taxon>
        <taxon>Poaceae</taxon>
        <taxon>BOP clade</taxon>
        <taxon>Pooideae</taxon>
        <taxon>Triticodae</taxon>
        <taxon>Triticeae</taxon>
        <taxon>Triticinae</taxon>
        <taxon>Aegilops</taxon>
    </lineage>
</organism>
<accession>A0A453M5Y1</accession>